<evidence type="ECO:0000313" key="2">
    <source>
        <dbReference type="Proteomes" id="UP000295270"/>
    </source>
</evidence>
<accession>A0ABY2AU37</accession>
<dbReference type="InterPro" id="IPR029063">
    <property type="entry name" value="SAM-dependent_MTases_sf"/>
</dbReference>
<name>A0ABY2AU37_9FLAO</name>
<reference evidence="1 2" key="1">
    <citation type="journal article" date="2015" name="Stand. Genomic Sci.">
        <title>Genomic Encyclopedia of Bacterial and Archaeal Type Strains, Phase III: the genomes of soil and plant-associated and newly described type strains.</title>
        <authorList>
            <person name="Whitman W.B."/>
            <person name="Woyke T."/>
            <person name="Klenk H.P."/>
            <person name="Zhou Y."/>
            <person name="Lilburn T.G."/>
            <person name="Beck B.J."/>
            <person name="De Vos P."/>
            <person name="Vandamme P."/>
            <person name="Eisen J.A."/>
            <person name="Garrity G."/>
            <person name="Hugenholtz P."/>
            <person name="Kyrpides N.C."/>
        </authorList>
    </citation>
    <scope>NUCLEOTIDE SEQUENCE [LARGE SCALE GENOMIC DNA]</scope>
    <source>
        <strain evidence="1 2">P5626</strain>
    </source>
</reference>
<evidence type="ECO:0000313" key="1">
    <source>
        <dbReference type="EMBL" id="TCN51542.1"/>
    </source>
</evidence>
<proteinExistence type="predicted"/>
<dbReference type="EMBL" id="SLWA01000012">
    <property type="protein sequence ID" value="TCN51542.1"/>
    <property type="molecule type" value="Genomic_DNA"/>
</dbReference>
<dbReference type="Gene3D" id="3.40.50.150">
    <property type="entry name" value="Vaccinia Virus protein VP39"/>
    <property type="match status" value="1"/>
</dbReference>
<sequence length="287" mass="33514">MSFGYCLSYLYLRRYFVTVAMLFQIKSYLKFLWNSKNEHAVHSPFVFNLLTKCFYDKKTKPEYAILKKYRKSLLENKNFIEVTDFGAGSKVFKSNTRQIAKIAQTAGISPKRAELLFRVVRYFQPNTILEIGTSLGLATSALALGSQSLGTKAKVITLEGCPQTANHSQLQLQKFNFNNVNSVITEFEKYLQEIKLRLKTETENFELIYFDGNHSKKATLAYFELLLPTITNDSIWIFDDIHWSAEMEEAWKMIKNHPKVKVTIDTFQWGFVFFRREQEKEHFIIRA</sequence>
<organism evidence="1 2">
    <name type="scientific">Flavobacterium circumlabens</name>
    <dbReference type="NCBI Taxonomy" id="2133765"/>
    <lineage>
        <taxon>Bacteria</taxon>
        <taxon>Pseudomonadati</taxon>
        <taxon>Bacteroidota</taxon>
        <taxon>Flavobacteriia</taxon>
        <taxon>Flavobacteriales</taxon>
        <taxon>Flavobacteriaceae</taxon>
        <taxon>Flavobacterium</taxon>
    </lineage>
</organism>
<dbReference type="SUPFAM" id="SSF53335">
    <property type="entry name" value="S-adenosyl-L-methionine-dependent methyltransferases"/>
    <property type="match status" value="1"/>
</dbReference>
<keyword evidence="2" id="KW-1185">Reference proteome</keyword>
<comment type="caution">
    <text evidence="1">The sequence shown here is derived from an EMBL/GenBank/DDBJ whole genome shotgun (WGS) entry which is preliminary data.</text>
</comment>
<dbReference type="Proteomes" id="UP000295270">
    <property type="component" value="Unassembled WGS sequence"/>
</dbReference>
<dbReference type="Pfam" id="PF13578">
    <property type="entry name" value="Methyltransf_24"/>
    <property type="match status" value="1"/>
</dbReference>
<gene>
    <name evidence="1" type="ORF">EV142_11277</name>
</gene>
<protein>
    <submittedName>
        <fullName evidence="1">O-methyltransferase YrrM</fullName>
    </submittedName>
</protein>